<dbReference type="GO" id="GO:0005886">
    <property type="term" value="C:plasma membrane"/>
    <property type="evidence" value="ECO:0007669"/>
    <property type="project" value="TreeGrafter"/>
</dbReference>
<keyword evidence="1" id="KW-0472">Membrane</keyword>
<dbReference type="InterPro" id="IPR017946">
    <property type="entry name" value="PLC-like_Pdiesterase_TIM-brl"/>
</dbReference>
<dbReference type="GO" id="GO:0008889">
    <property type="term" value="F:glycerophosphodiester phosphodiesterase activity"/>
    <property type="evidence" value="ECO:0007669"/>
    <property type="project" value="TreeGrafter"/>
</dbReference>
<dbReference type="Gene3D" id="3.20.20.190">
    <property type="entry name" value="Phosphatidylinositol (PI) phosphodiesterase"/>
    <property type="match status" value="1"/>
</dbReference>
<dbReference type="InterPro" id="IPR030395">
    <property type="entry name" value="GP_PDE_dom"/>
</dbReference>
<reference evidence="3" key="1">
    <citation type="journal article" date="2023" name="Mol. Biol. Evol.">
        <title>Third-Generation Sequencing Reveals the Adaptive Role of the Epigenome in Three Deep-Sea Polychaetes.</title>
        <authorList>
            <person name="Perez M."/>
            <person name="Aroh O."/>
            <person name="Sun Y."/>
            <person name="Lan Y."/>
            <person name="Juniper S.K."/>
            <person name="Young C.R."/>
            <person name="Angers B."/>
            <person name="Qian P.Y."/>
        </authorList>
    </citation>
    <scope>NUCLEOTIDE SEQUENCE</scope>
    <source>
        <strain evidence="3">P08H-3</strain>
    </source>
</reference>
<protein>
    <recommendedName>
        <fullName evidence="2">GP-PDE domain-containing protein</fullName>
    </recommendedName>
</protein>
<dbReference type="GO" id="GO:0006644">
    <property type="term" value="P:phospholipid metabolic process"/>
    <property type="evidence" value="ECO:0007669"/>
    <property type="project" value="TreeGrafter"/>
</dbReference>
<keyword evidence="1" id="KW-0812">Transmembrane</keyword>
<dbReference type="PANTHER" id="PTHR46320:SF1">
    <property type="entry name" value="GLYCEROPHOSPHODIESTER PHOSPHODIESTERASE 1"/>
    <property type="match status" value="1"/>
</dbReference>
<evidence type="ECO:0000313" key="3">
    <source>
        <dbReference type="EMBL" id="KAK2159120.1"/>
    </source>
</evidence>
<keyword evidence="4" id="KW-1185">Reference proteome</keyword>
<dbReference type="AlphaFoldDB" id="A0AAD9JVP5"/>
<evidence type="ECO:0000313" key="4">
    <source>
        <dbReference type="Proteomes" id="UP001208570"/>
    </source>
</evidence>
<sequence length="250" mass="28573">MSCASTSLVFSIGANKNGATAVEFDVDLTVDDQVVVIHDDTVDRTTDGTGFVNEMTLELIRKLDASANHPKRDKYPNEVVPTLEEVVRLCLDLKLKMYIDVKRASSVMAQKICEMYQMYPDLYKSAAVCSFYPRAIYMVKKMDSQIVTGLTHRRGILSQEQDGSYRNNSAAKNFILIIVDVLLEWAIYHFLWYFCGASVFLICNKDASVNIIQDLKKRDLYVILWTVNDPFEKKYLEEVLDVPYMTDTLE</sequence>
<dbReference type="PANTHER" id="PTHR46320">
    <property type="entry name" value="GLYCEROPHOSPHODIESTER PHOSPHODIESTERASE 1"/>
    <property type="match status" value="1"/>
</dbReference>
<accession>A0AAD9JVP5</accession>
<dbReference type="SUPFAM" id="SSF51695">
    <property type="entry name" value="PLC-like phosphodiesterases"/>
    <property type="match status" value="1"/>
</dbReference>
<dbReference type="GO" id="GO:0006580">
    <property type="term" value="P:ethanolamine metabolic process"/>
    <property type="evidence" value="ECO:0007669"/>
    <property type="project" value="TreeGrafter"/>
</dbReference>
<name>A0AAD9JVP5_9ANNE</name>
<feature type="transmembrane region" description="Helical" evidence="1">
    <location>
        <begin position="174"/>
        <end position="194"/>
    </location>
</feature>
<dbReference type="Pfam" id="PF03009">
    <property type="entry name" value="GDPD"/>
    <property type="match status" value="1"/>
</dbReference>
<dbReference type="PROSITE" id="PS51704">
    <property type="entry name" value="GP_PDE"/>
    <property type="match status" value="1"/>
</dbReference>
<organism evidence="3 4">
    <name type="scientific">Paralvinella palmiformis</name>
    <dbReference type="NCBI Taxonomy" id="53620"/>
    <lineage>
        <taxon>Eukaryota</taxon>
        <taxon>Metazoa</taxon>
        <taxon>Spiralia</taxon>
        <taxon>Lophotrochozoa</taxon>
        <taxon>Annelida</taxon>
        <taxon>Polychaeta</taxon>
        <taxon>Sedentaria</taxon>
        <taxon>Canalipalpata</taxon>
        <taxon>Terebellida</taxon>
        <taxon>Terebelliformia</taxon>
        <taxon>Alvinellidae</taxon>
        <taxon>Paralvinella</taxon>
    </lineage>
</organism>
<comment type="caution">
    <text evidence="3">The sequence shown here is derived from an EMBL/GenBank/DDBJ whole genome shotgun (WGS) entry which is preliminary data.</text>
</comment>
<dbReference type="GO" id="GO:0070291">
    <property type="term" value="P:N-acylethanolamine metabolic process"/>
    <property type="evidence" value="ECO:0007669"/>
    <property type="project" value="TreeGrafter"/>
</dbReference>
<keyword evidence="1" id="KW-1133">Transmembrane helix</keyword>
<evidence type="ECO:0000259" key="2">
    <source>
        <dbReference type="PROSITE" id="PS51704"/>
    </source>
</evidence>
<proteinExistence type="predicted"/>
<dbReference type="EMBL" id="JAODUP010000158">
    <property type="protein sequence ID" value="KAK2159120.1"/>
    <property type="molecule type" value="Genomic_DNA"/>
</dbReference>
<dbReference type="Proteomes" id="UP001208570">
    <property type="component" value="Unassembled WGS sequence"/>
</dbReference>
<gene>
    <name evidence="3" type="ORF">LSH36_158g04023</name>
</gene>
<feature type="domain" description="GP-PDE" evidence="2">
    <location>
        <begin position="1"/>
        <end position="250"/>
    </location>
</feature>
<evidence type="ECO:0000256" key="1">
    <source>
        <dbReference type="SAM" id="Phobius"/>
    </source>
</evidence>